<sequence>MGRKEKTIKIDVDGWELEISFDDETLDPFDLGLFGRRLLRRFNHEGSAKDLNKSIRLTRHALAIAPDHRDQQTWLDCLSNALGRRYQWQGDPQDVMDAVESARQALRVSLERDDDDGRTTAMISLGRWLVGRFEQTEDMGDLAEAIQVNREAFEMAQGHPIPLASLGTLLHSRFEQTRERQDLEEGIRLTQQAIDLTTDDRWDQAWFSNNLGNMLYSRYEQTGEGSDLEEAISWNQKAFDAIPDAHKYTAELMNNLGIKRKRRYDRTGDARFLDMAIEDCRDAVKLTPQKHFQRARHLRTLGIMLEGQYKRTIQARDLEEAIKLLWQAVQLAPRSGYSQTRFLGDLGNMLQRRYERTGNSEGLEDVIQRLQKAVEQSPPDHIERASWLDNLAGQHANRYRRSNDMQDLEAAIRLGRDVVELTPDKHLQRAERLQRLGDNLETRYKRQGAPGDLTEALQLALDALELTLDDHPGWAGVLISLGNKLRCQYEKTGYTNHLDEALGCFESSIKCTQSSPLDRIEGARKAIRILQSREEWERATELAVDALGLLPEVCSRFMGLEDQQYAVVQTSGLAAEACSLLLKRGQVEDALRELEFGRGLILRYMFDRRSDVSELKAQNPALADEYEQYRREANLPINETNPAVRQKMLEERRQAIEDLDWCIEKVRSQTSLKGFLDKPSIEELTACADEGPVVVVNVTDIAADAIIILSEGIELSKRAVKRLQKGKRIKTRKRSIRHLRLPKISITEPAQTTLYRLDAGNMANYRDVASATRRRDQAAFLSRLWSNCVKLVLDEIDSSLQRTSGEMYRVWWIGTGAASAYPFHAAGIYTQQDSTVENTLDRIIPSYTPTINALEHSRRVVSKSIQDMALSQASILIVTMPETPGESRLDGVERERLTVETAWKAAKPCHSLNSPTVEQVMSRLGRSDIVHFACHGVSHPSNPAESHLLLQRRHGSATVVDRLTVAKITKAKSRGLAMIAYLSACSTAAVQADGLSDEGIHIASAFQVAGFGHVIGSLWSAEDGTCVDAARLFYEHLIQNGASQLSNRAVAEALRSALLQLRADFGHDSSWAAYIHSGA</sequence>
<evidence type="ECO:0000313" key="2">
    <source>
        <dbReference type="EMBL" id="KAF9743593.1"/>
    </source>
</evidence>
<feature type="domain" description="CHAT" evidence="1">
    <location>
        <begin position="781"/>
        <end position="1079"/>
    </location>
</feature>
<dbReference type="PANTHER" id="PTHR19959:SF119">
    <property type="entry name" value="FUNGAL LIPASE-LIKE DOMAIN-CONTAINING PROTEIN"/>
    <property type="match status" value="1"/>
</dbReference>
<dbReference type="InterPro" id="IPR024983">
    <property type="entry name" value="CHAT_dom"/>
</dbReference>
<dbReference type="PANTHER" id="PTHR19959">
    <property type="entry name" value="KINESIN LIGHT CHAIN"/>
    <property type="match status" value="1"/>
</dbReference>
<dbReference type="Gene3D" id="1.25.40.10">
    <property type="entry name" value="Tetratricopeptide repeat domain"/>
    <property type="match status" value="2"/>
</dbReference>
<reference evidence="2" key="1">
    <citation type="submission" date="2020-10" db="EMBL/GenBank/DDBJ databases">
        <title>High-Quality Genome Resource of Clonostachys rosea strain S41 by Oxford Nanopore Long-Read Sequencing.</title>
        <authorList>
            <person name="Wang H."/>
        </authorList>
    </citation>
    <scope>NUCLEOTIDE SEQUENCE</scope>
    <source>
        <strain evidence="2">S41</strain>
    </source>
</reference>
<protein>
    <recommendedName>
        <fullName evidence="1">CHAT domain-containing protein</fullName>
    </recommendedName>
</protein>
<evidence type="ECO:0000313" key="3">
    <source>
        <dbReference type="Proteomes" id="UP000616885"/>
    </source>
</evidence>
<dbReference type="SUPFAM" id="SSF81901">
    <property type="entry name" value="HCP-like"/>
    <property type="match status" value="1"/>
</dbReference>
<dbReference type="Pfam" id="PF12770">
    <property type="entry name" value="CHAT"/>
    <property type="match status" value="1"/>
</dbReference>
<accession>A0A8H7K5K4</accession>
<evidence type="ECO:0000259" key="1">
    <source>
        <dbReference type="Pfam" id="PF12770"/>
    </source>
</evidence>
<name>A0A8H7K5K4_BIOOC</name>
<dbReference type="EMBL" id="JADCTT010000016">
    <property type="protein sequence ID" value="KAF9743593.1"/>
    <property type="molecule type" value="Genomic_DNA"/>
</dbReference>
<comment type="caution">
    <text evidence="2">The sequence shown here is derived from an EMBL/GenBank/DDBJ whole genome shotgun (WGS) entry which is preliminary data.</text>
</comment>
<organism evidence="2 3">
    <name type="scientific">Bionectria ochroleuca</name>
    <name type="common">Gliocladium roseum</name>
    <dbReference type="NCBI Taxonomy" id="29856"/>
    <lineage>
        <taxon>Eukaryota</taxon>
        <taxon>Fungi</taxon>
        <taxon>Dikarya</taxon>
        <taxon>Ascomycota</taxon>
        <taxon>Pezizomycotina</taxon>
        <taxon>Sordariomycetes</taxon>
        <taxon>Hypocreomycetidae</taxon>
        <taxon>Hypocreales</taxon>
        <taxon>Bionectriaceae</taxon>
        <taxon>Clonostachys</taxon>
    </lineage>
</organism>
<dbReference type="InterPro" id="IPR011990">
    <property type="entry name" value="TPR-like_helical_dom_sf"/>
</dbReference>
<proteinExistence type="predicted"/>
<gene>
    <name evidence="2" type="ORF">IM811_005933</name>
</gene>
<dbReference type="AlphaFoldDB" id="A0A8H7K5K4"/>
<dbReference type="SUPFAM" id="SSF48452">
    <property type="entry name" value="TPR-like"/>
    <property type="match status" value="2"/>
</dbReference>
<dbReference type="Proteomes" id="UP000616885">
    <property type="component" value="Unassembled WGS sequence"/>
</dbReference>